<dbReference type="EMBL" id="JBHSWT010000043">
    <property type="protein sequence ID" value="MFC6770324.1"/>
    <property type="molecule type" value="Genomic_DNA"/>
</dbReference>
<accession>A0ABD5T0N9</accession>
<reference evidence="2 3" key="1">
    <citation type="journal article" date="2019" name="Int. J. Syst. Evol. Microbiol.">
        <title>The Global Catalogue of Microorganisms (GCM) 10K type strain sequencing project: providing services to taxonomists for standard genome sequencing and annotation.</title>
        <authorList>
            <consortium name="The Broad Institute Genomics Platform"/>
            <consortium name="The Broad Institute Genome Sequencing Center for Infectious Disease"/>
            <person name="Wu L."/>
            <person name="Ma J."/>
        </authorList>
    </citation>
    <scope>NUCLEOTIDE SEQUENCE [LARGE SCALE GENOMIC DNA]</scope>
    <source>
        <strain evidence="2 3">PJ61</strain>
    </source>
</reference>
<gene>
    <name evidence="2" type="ORF">ACFQDD_02080</name>
</gene>
<protein>
    <submittedName>
        <fullName evidence="2">Uncharacterized protein</fullName>
    </submittedName>
</protein>
<organism evidence="2 3">
    <name type="scientific">Halorubrum pallidum</name>
    <dbReference type="NCBI Taxonomy" id="1526114"/>
    <lineage>
        <taxon>Archaea</taxon>
        <taxon>Methanobacteriati</taxon>
        <taxon>Methanobacteriota</taxon>
        <taxon>Stenosarchaea group</taxon>
        <taxon>Halobacteria</taxon>
        <taxon>Halobacteriales</taxon>
        <taxon>Haloferacaceae</taxon>
        <taxon>Halorubrum</taxon>
    </lineage>
</organism>
<sequence>MSQALMEAVVESATEGDSGASSPFSVETGVFERFDARLEDLFWWEGPDGALYVSEDRNQPPFAMEIAVEGTELTVEVVDEPTFGRDYQLISRPGSDANPQYD</sequence>
<name>A0ABD5T0N9_9EURY</name>
<evidence type="ECO:0000313" key="2">
    <source>
        <dbReference type="EMBL" id="MFC6770324.1"/>
    </source>
</evidence>
<evidence type="ECO:0000313" key="3">
    <source>
        <dbReference type="Proteomes" id="UP001596274"/>
    </source>
</evidence>
<dbReference type="AlphaFoldDB" id="A0ABD5T0N9"/>
<comment type="caution">
    <text evidence="2">The sequence shown here is derived from an EMBL/GenBank/DDBJ whole genome shotgun (WGS) entry which is preliminary data.</text>
</comment>
<proteinExistence type="predicted"/>
<dbReference type="Proteomes" id="UP001596274">
    <property type="component" value="Unassembled WGS sequence"/>
</dbReference>
<feature type="region of interest" description="Disordered" evidence="1">
    <location>
        <begin position="1"/>
        <end position="25"/>
    </location>
</feature>
<keyword evidence="3" id="KW-1185">Reference proteome</keyword>
<evidence type="ECO:0000256" key="1">
    <source>
        <dbReference type="SAM" id="MobiDB-lite"/>
    </source>
</evidence>